<gene>
    <name evidence="1" type="ORF">PF008_g8913</name>
</gene>
<dbReference type="AlphaFoldDB" id="A0A6G0RZU1"/>
<evidence type="ECO:0000313" key="1">
    <source>
        <dbReference type="EMBL" id="KAE9345084.1"/>
    </source>
</evidence>
<proteinExistence type="predicted"/>
<sequence>MVIRRSCYNKEDLEEAVDRAYEGETFAALARSSSAPLCTLFKKSDELQTAGEITEFVEGQSRPFLLSRRQMWWRGLPVCSALASLWAHPG</sequence>
<name>A0A6G0RZU1_9STRA</name>
<dbReference type="EMBL" id="QXFY01000412">
    <property type="protein sequence ID" value="KAE9345084.1"/>
    <property type="molecule type" value="Genomic_DNA"/>
</dbReference>
<comment type="caution">
    <text evidence="1">The sequence shown here is derived from an EMBL/GenBank/DDBJ whole genome shotgun (WGS) entry which is preliminary data.</text>
</comment>
<accession>A0A6G0RZU1</accession>
<evidence type="ECO:0000313" key="2">
    <source>
        <dbReference type="Proteomes" id="UP000486351"/>
    </source>
</evidence>
<evidence type="ECO:0008006" key="3">
    <source>
        <dbReference type="Google" id="ProtNLM"/>
    </source>
</evidence>
<dbReference type="Proteomes" id="UP000486351">
    <property type="component" value="Unassembled WGS sequence"/>
</dbReference>
<protein>
    <recommendedName>
        <fullName evidence="3">HTH psq-type domain-containing protein</fullName>
    </recommendedName>
</protein>
<organism evidence="1 2">
    <name type="scientific">Phytophthora fragariae</name>
    <dbReference type="NCBI Taxonomy" id="53985"/>
    <lineage>
        <taxon>Eukaryota</taxon>
        <taxon>Sar</taxon>
        <taxon>Stramenopiles</taxon>
        <taxon>Oomycota</taxon>
        <taxon>Peronosporomycetes</taxon>
        <taxon>Peronosporales</taxon>
        <taxon>Peronosporaceae</taxon>
        <taxon>Phytophthora</taxon>
    </lineage>
</organism>
<reference evidence="1 2" key="1">
    <citation type="submission" date="2018-09" db="EMBL/GenBank/DDBJ databases">
        <title>Genomic investigation of the strawberry pathogen Phytophthora fragariae indicates pathogenicity is determined by transcriptional variation in three key races.</title>
        <authorList>
            <person name="Adams T.M."/>
            <person name="Armitage A.D."/>
            <person name="Sobczyk M.K."/>
            <person name="Bates H.J."/>
            <person name="Dunwell J.M."/>
            <person name="Nellist C.F."/>
            <person name="Harrison R.J."/>
        </authorList>
    </citation>
    <scope>NUCLEOTIDE SEQUENCE [LARGE SCALE GENOMIC DNA]</scope>
    <source>
        <strain evidence="1 2">NOV-77</strain>
    </source>
</reference>